<dbReference type="AlphaFoldDB" id="A0A0U5FEA0"/>
<comment type="caution">
    <text evidence="2">The sequence shown here is derived from an EMBL/GenBank/DDBJ whole genome shotgun (WGS) entry which is preliminary data.</text>
</comment>
<reference evidence="2 3" key="1">
    <citation type="submission" date="2014-09" db="EMBL/GenBank/DDBJ databases">
        <authorList>
            <person name="Regsiter A."/>
        </authorList>
    </citation>
    <scope>NUCLEOTIDE SEQUENCE [LARGE SCALE GENOMIC DNA]</scope>
</reference>
<feature type="region of interest" description="Disordered" evidence="1">
    <location>
        <begin position="1"/>
        <end position="43"/>
    </location>
</feature>
<protein>
    <submittedName>
        <fullName evidence="2">Uncharacterized protein</fullName>
    </submittedName>
</protein>
<sequence>MNSVPMESFENENDASPTVTLPDPLSSPPGANDALNSKFSMPVLKPTRPSMELPLVEAEPKALPRSTLTSAPPVFTRPLNLVVEIWPLKVAPITRPFSLQTSALKGISSSGSGWPGVGGRALGSASRSEVVGGVREEVMLLSKWLDKPGSVYGSVHCRGNPW</sequence>
<evidence type="ECO:0000313" key="2">
    <source>
        <dbReference type="EMBL" id="CEG16605.1"/>
    </source>
</evidence>
<dbReference type="Proteomes" id="UP000052230">
    <property type="component" value="Unassembled WGS sequence"/>
</dbReference>
<evidence type="ECO:0000256" key="1">
    <source>
        <dbReference type="SAM" id="MobiDB-lite"/>
    </source>
</evidence>
<name>A0A0U5FEA0_XANCI</name>
<proteinExistence type="predicted"/>
<dbReference type="EMBL" id="CCXZ01000139">
    <property type="protein sequence ID" value="CEG16605.1"/>
    <property type="molecule type" value="Genomic_DNA"/>
</dbReference>
<gene>
    <name evidence="2" type="ORF">XAC3562_450024</name>
</gene>
<accession>A0A0U5FEA0</accession>
<evidence type="ECO:0000313" key="3">
    <source>
        <dbReference type="Proteomes" id="UP000052230"/>
    </source>
</evidence>
<keyword evidence="3" id="KW-1185">Reference proteome</keyword>
<organism evidence="2 3">
    <name type="scientific">Xanthomonas citri pv. citri</name>
    <dbReference type="NCBI Taxonomy" id="611301"/>
    <lineage>
        <taxon>Bacteria</taxon>
        <taxon>Pseudomonadati</taxon>
        <taxon>Pseudomonadota</taxon>
        <taxon>Gammaproteobacteria</taxon>
        <taxon>Lysobacterales</taxon>
        <taxon>Lysobacteraceae</taxon>
        <taxon>Xanthomonas</taxon>
    </lineage>
</organism>